<dbReference type="Pfam" id="PF09133">
    <property type="entry name" value="SANTA"/>
    <property type="match status" value="1"/>
</dbReference>
<sequence>MIATPLKCLSSGIPQKEDMALDAVFFDSIPSGTLTPVKDLVKYQNSLTENGHKKNQFLKKTTSKNKNIFQSTMLSEATTSNGYLDISAIKPNKDRFKNKENYESPRKIFQRMKEKVLQNKEKQASRSNGVLEPTQSENRIFTPNRDEERLLENICDKKRTNKSFQSGENSQVPTSAQEVSLQPSNIHHSKQKTHHHQEKNTQLHNLTYEIQVPKKKQENVLAAEISNKAVTRAQMAKQRLHVKEKVVATMSKKDTFVIQDVDSAFEEFQNTNIDVPNTNCVSIKNCAQLMISDSVITEQTLEENKAQNEKSASRTTSLTGSLEDTCKIVLASPRLHLPEPRRSKRNALKLFPPCVLQTVRNEAKQNKVVHLQEWMIKVINDNTAICVEGKLIDMNNIYWHSNVIIERIKQNQLRTLSGNIYILKGMIDQFSMKEAGYPYYLTRKFMFGFPKNWKEHIDNFLQQLRADEKNRRKARQKQKRFAPVMQKSMKNNVEESQLNVFQKASTTCSPDCNNLDLTNKHSELPGATEITTGYSKCQNKPPLKLLHDGLNSTIQNGGRYDLSNQNLIGKKEYKKLSSKKVKNCDGINERTRKSQKQERTEESVVPMDILTSREQVTDDERMGVRTKEACILVTPLKTKNAIERRCMKYNLSSDTIKAVTEFVVPKHHENDSYLNETVSHVSKPVGTGTSENIFEYSTGCKSMSKEDCNVDHLLTVNQKMIMPSSKNEEAVTIDVKKNTKLISKLKKIENQVPMSSSNYQPSSDLSSEESETEKEIRRKAGIKKTIEANTKETSVHLRRNTRDLTKDILLISESETEESETEFHIKRKKARSSAKGTLSKSTGRNKPSLNCLPGSIYDKEWNEKELQTLHCAFASLPKHKPGFWTEVAMAVGTRTAKECQRKYMEDAQGKGSRKQVIKKTQANSKDQHGQRSNAATKPNVQITAKVGTLQRKRQMRDFLEHLPQDNHDDFFTATPLQNRRILLPSFQYSEDDESLPSMDKNPTTPSSTIFPLAKTPQCQHVSPGMLTSIKRDDCDRYVFHMQKTNRSHGGIVWGKVRRKTVETDFPTVLPRETTFNKDLGENSGIGKLFINGMESSDEEEKDYYFSNCDS</sequence>
<dbReference type="GO" id="GO:0003677">
    <property type="term" value="F:DNA binding"/>
    <property type="evidence" value="ECO:0007669"/>
    <property type="project" value="UniProtKB-KW"/>
</dbReference>
<dbReference type="Proteomes" id="UP000081671">
    <property type="component" value="Unplaced"/>
</dbReference>
<evidence type="ECO:0000256" key="12">
    <source>
        <dbReference type="ARBA" id="ARBA00023306"/>
    </source>
</evidence>
<dbReference type="InterPro" id="IPR039110">
    <property type="entry name" value="KNL2-like"/>
</dbReference>
<dbReference type="AlphaFoldDB" id="A0A1S3EV21"/>
<dbReference type="CTD" id="55320"/>
<feature type="region of interest" description="Disordered" evidence="17">
    <location>
        <begin position="158"/>
        <end position="199"/>
    </location>
</feature>
<feature type="compositionally biased region" description="Polar residues" evidence="17">
    <location>
        <begin position="752"/>
        <end position="761"/>
    </location>
</feature>
<proteinExistence type="predicted"/>
<dbReference type="KEGG" id="dord:105982672"/>
<comment type="subunit">
    <text evidence="14">Interacts with SP1. Interacts with MIS18A. Identified in a complex containing MIS18A, OIP5/MIS18B, MIS18BP1, RBBP7 and RBBP4. Interacts with KAT7/HBO1. Interacts (via N-terminus) with FLNA (via N-terminus).</text>
</comment>
<dbReference type="RefSeq" id="XP_012867799.1">
    <property type="nucleotide sequence ID" value="XM_013012345.1"/>
</dbReference>
<feature type="region of interest" description="Disordered" evidence="17">
    <location>
        <begin position="819"/>
        <end position="847"/>
    </location>
</feature>
<evidence type="ECO:0000256" key="14">
    <source>
        <dbReference type="ARBA" id="ARBA00063953"/>
    </source>
</evidence>
<feature type="compositionally biased region" description="Polar residues" evidence="17">
    <location>
        <begin position="834"/>
        <end position="847"/>
    </location>
</feature>
<dbReference type="PANTHER" id="PTHR16124:SF3">
    <property type="entry name" value="MIS18-BINDING PROTEIN 1"/>
    <property type="match status" value="1"/>
</dbReference>
<keyword evidence="5" id="KW-1017">Isopeptide bond</keyword>
<dbReference type="InterPro" id="IPR015216">
    <property type="entry name" value="SANTA"/>
</dbReference>
<evidence type="ECO:0000256" key="1">
    <source>
        <dbReference type="ARBA" id="ARBA00003694"/>
    </source>
</evidence>
<feature type="domain" description="Myb-like" evidence="18">
    <location>
        <begin position="861"/>
        <end position="907"/>
    </location>
</feature>
<comment type="subcellular location">
    <subcellularLocation>
        <location evidence="3">Chromosome</location>
        <location evidence="3">Centromere</location>
    </subcellularLocation>
    <subcellularLocation>
        <location evidence="2">Nucleus</location>
    </subcellularLocation>
</comment>
<dbReference type="PANTHER" id="PTHR16124">
    <property type="entry name" value="MIS18-BINDING PROTEIN 1"/>
    <property type="match status" value="1"/>
</dbReference>
<evidence type="ECO:0000256" key="6">
    <source>
        <dbReference type="ARBA" id="ARBA00022553"/>
    </source>
</evidence>
<reference evidence="20" key="1">
    <citation type="submission" date="2025-08" db="UniProtKB">
        <authorList>
            <consortium name="RefSeq"/>
        </authorList>
    </citation>
    <scope>IDENTIFICATION</scope>
    <source>
        <tissue evidence="20">Kidney</tissue>
    </source>
</reference>
<dbReference type="OrthoDB" id="118550at2759"/>
<evidence type="ECO:0000256" key="7">
    <source>
        <dbReference type="ARBA" id="ARBA00022618"/>
    </source>
</evidence>
<keyword evidence="11" id="KW-0539">Nucleus</keyword>
<feature type="region of interest" description="Disordered" evidence="17">
    <location>
        <begin position="905"/>
        <end position="938"/>
    </location>
</feature>
<evidence type="ECO:0000256" key="11">
    <source>
        <dbReference type="ARBA" id="ARBA00023242"/>
    </source>
</evidence>
<evidence type="ECO:0000256" key="2">
    <source>
        <dbReference type="ARBA" id="ARBA00004123"/>
    </source>
</evidence>
<evidence type="ECO:0000256" key="13">
    <source>
        <dbReference type="ARBA" id="ARBA00023328"/>
    </source>
</evidence>
<dbReference type="SUPFAM" id="SSF46689">
    <property type="entry name" value="Homeodomain-like"/>
    <property type="match status" value="1"/>
</dbReference>
<keyword evidence="6" id="KW-0597">Phosphoprotein</keyword>
<dbReference type="SMART" id="SM00717">
    <property type="entry name" value="SANT"/>
    <property type="match status" value="1"/>
</dbReference>
<dbReference type="GO" id="GO:0005634">
    <property type="term" value="C:nucleus"/>
    <property type="evidence" value="ECO:0007669"/>
    <property type="project" value="UniProtKB-SubCell"/>
</dbReference>
<dbReference type="PROSITE" id="PS50090">
    <property type="entry name" value="MYB_LIKE"/>
    <property type="match status" value="1"/>
</dbReference>
<evidence type="ECO:0000256" key="16">
    <source>
        <dbReference type="ARBA" id="ARBA00079617"/>
    </source>
</evidence>
<keyword evidence="10" id="KW-0238">DNA-binding</keyword>
<evidence type="ECO:0000256" key="4">
    <source>
        <dbReference type="ARBA" id="ARBA00022454"/>
    </source>
</evidence>
<accession>A0A1S3EV21</accession>
<dbReference type="FunFam" id="1.10.10.60:FF:000273">
    <property type="entry name" value="MIS18 binding protein 1"/>
    <property type="match status" value="1"/>
</dbReference>
<evidence type="ECO:0000259" key="18">
    <source>
        <dbReference type="PROSITE" id="PS50090"/>
    </source>
</evidence>
<evidence type="ECO:0000256" key="5">
    <source>
        <dbReference type="ARBA" id="ARBA00022499"/>
    </source>
</evidence>
<dbReference type="GO" id="GO:0051301">
    <property type="term" value="P:cell division"/>
    <property type="evidence" value="ECO:0007669"/>
    <property type="project" value="UniProtKB-KW"/>
</dbReference>
<keyword evidence="12" id="KW-0131">Cell cycle</keyword>
<evidence type="ECO:0000256" key="10">
    <source>
        <dbReference type="ARBA" id="ARBA00023125"/>
    </source>
</evidence>
<evidence type="ECO:0000313" key="19">
    <source>
        <dbReference type="Proteomes" id="UP000081671"/>
    </source>
</evidence>
<evidence type="ECO:0000256" key="15">
    <source>
        <dbReference type="ARBA" id="ARBA00069467"/>
    </source>
</evidence>
<dbReference type="Gene3D" id="1.10.10.60">
    <property type="entry name" value="Homeodomain-like"/>
    <property type="match status" value="1"/>
</dbReference>
<keyword evidence="9" id="KW-0832">Ubl conjugation</keyword>
<feature type="region of interest" description="Disordered" evidence="17">
    <location>
        <begin position="752"/>
        <end position="781"/>
    </location>
</feature>
<evidence type="ECO:0000256" key="3">
    <source>
        <dbReference type="ARBA" id="ARBA00004584"/>
    </source>
</evidence>
<keyword evidence="7" id="KW-0132">Cell division</keyword>
<keyword evidence="4" id="KW-0158">Chromosome</keyword>
<feature type="compositionally biased region" description="Basic residues" evidence="17">
    <location>
        <begin position="187"/>
        <end position="197"/>
    </location>
</feature>
<protein>
    <recommendedName>
        <fullName evidence="15">Mis18-binding protein 1</fullName>
    </recommendedName>
    <alternativeName>
        <fullName evidence="16">Kinetochore-associated protein KNL-2 homolog</fullName>
    </alternativeName>
</protein>
<name>A0A1S3EV21_DIPOR</name>
<dbReference type="InterPro" id="IPR001005">
    <property type="entry name" value="SANT/Myb"/>
</dbReference>
<evidence type="ECO:0000313" key="20">
    <source>
        <dbReference type="RefSeq" id="XP_012867799.1"/>
    </source>
</evidence>
<dbReference type="InParanoid" id="A0A1S3EV21"/>
<organism evidence="19 20">
    <name type="scientific">Dipodomys ordii</name>
    <name type="common">Ord's kangaroo rat</name>
    <dbReference type="NCBI Taxonomy" id="10020"/>
    <lineage>
        <taxon>Eukaryota</taxon>
        <taxon>Metazoa</taxon>
        <taxon>Chordata</taxon>
        <taxon>Craniata</taxon>
        <taxon>Vertebrata</taxon>
        <taxon>Euteleostomi</taxon>
        <taxon>Mammalia</taxon>
        <taxon>Eutheria</taxon>
        <taxon>Euarchontoglires</taxon>
        <taxon>Glires</taxon>
        <taxon>Rodentia</taxon>
        <taxon>Castorimorpha</taxon>
        <taxon>Heteromyidae</taxon>
        <taxon>Dipodomyinae</taxon>
        <taxon>Dipodomys</taxon>
    </lineage>
</organism>
<evidence type="ECO:0000256" key="9">
    <source>
        <dbReference type="ARBA" id="ARBA00022843"/>
    </source>
</evidence>
<gene>
    <name evidence="20" type="primary">Mis18bp1</name>
</gene>
<evidence type="ECO:0000256" key="17">
    <source>
        <dbReference type="SAM" id="MobiDB-lite"/>
    </source>
</evidence>
<dbReference type="GeneID" id="105982672"/>
<dbReference type="CDD" id="cd00167">
    <property type="entry name" value="SANT"/>
    <property type="match status" value="1"/>
</dbReference>
<dbReference type="InterPro" id="IPR009057">
    <property type="entry name" value="Homeodomain-like_sf"/>
</dbReference>
<dbReference type="FunCoup" id="A0A1S3EV21">
    <property type="interactions" value="786"/>
</dbReference>
<feature type="compositionally biased region" description="Polar residues" evidence="17">
    <location>
        <begin position="918"/>
        <end position="938"/>
    </location>
</feature>
<comment type="function">
    <text evidence="1">Required for recruitment of CENPA to centromeres and normal chromosome segregation during mitosis.</text>
</comment>
<feature type="compositionally biased region" description="Polar residues" evidence="17">
    <location>
        <begin position="162"/>
        <end position="186"/>
    </location>
</feature>
<keyword evidence="19" id="KW-1185">Reference proteome</keyword>
<dbReference type="GO" id="GO:0000775">
    <property type="term" value="C:chromosome, centromeric region"/>
    <property type="evidence" value="ECO:0007669"/>
    <property type="project" value="UniProtKB-SubCell"/>
</dbReference>
<evidence type="ECO:0000256" key="8">
    <source>
        <dbReference type="ARBA" id="ARBA00022776"/>
    </source>
</evidence>
<keyword evidence="8" id="KW-0498">Mitosis</keyword>
<keyword evidence="13" id="KW-0137">Centromere</keyword>